<dbReference type="EMBL" id="JADBGQ010000005">
    <property type="protein sequence ID" value="KAG5397741.1"/>
    <property type="molecule type" value="Genomic_DNA"/>
</dbReference>
<evidence type="ECO:0000313" key="3">
    <source>
        <dbReference type="Proteomes" id="UP000823674"/>
    </source>
</evidence>
<keyword evidence="3" id="KW-1185">Reference proteome</keyword>
<reference evidence="2 3" key="1">
    <citation type="submission" date="2021-03" db="EMBL/GenBank/DDBJ databases">
        <authorList>
            <person name="King G.J."/>
            <person name="Bancroft I."/>
            <person name="Baten A."/>
            <person name="Bloomfield J."/>
            <person name="Borpatragohain P."/>
            <person name="He Z."/>
            <person name="Irish N."/>
            <person name="Irwin J."/>
            <person name="Liu K."/>
            <person name="Mauleon R.P."/>
            <person name="Moore J."/>
            <person name="Morris R."/>
            <person name="Ostergaard L."/>
            <person name="Wang B."/>
            <person name="Wells R."/>
        </authorList>
    </citation>
    <scope>NUCLEOTIDE SEQUENCE [LARGE SCALE GENOMIC DNA]</scope>
    <source>
        <strain evidence="2">R-o-18</strain>
        <tissue evidence="2">Leaf</tissue>
    </source>
</reference>
<keyword evidence="1" id="KW-1133">Transmembrane helix</keyword>
<evidence type="ECO:0000256" key="1">
    <source>
        <dbReference type="SAM" id="Phobius"/>
    </source>
</evidence>
<proteinExistence type="predicted"/>
<keyword evidence="1" id="KW-0812">Transmembrane</keyword>
<evidence type="ECO:0000313" key="2">
    <source>
        <dbReference type="EMBL" id="KAG5397741.1"/>
    </source>
</evidence>
<organism evidence="2 3">
    <name type="scientific">Brassica rapa subsp. trilocularis</name>
    <dbReference type="NCBI Taxonomy" id="1813537"/>
    <lineage>
        <taxon>Eukaryota</taxon>
        <taxon>Viridiplantae</taxon>
        <taxon>Streptophyta</taxon>
        <taxon>Embryophyta</taxon>
        <taxon>Tracheophyta</taxon>
        <taxon>Spermatophyta</taxon>
        <taxon>Magnoliopsida</taxon>
        <taxon>eudicotyledons</taxon>
        <taxon>Gunneridae</taxon>
        <taxon>Pentapetalae</taxon>
        <taxon>rosids</taxon>
        <taxon>malvids</taxon>
        <taxon>Brassicales</taxon>
        <taxon>Brassicaceae</taxon>
        <taxon>Brassiceae</taxon>
        <taxon>Brassica</taxon>
    </lineage>
</organism>
<feature type="non-terminal residue" evidence="2">
    <location>
        <position position="151"/>
    </location>
</feature>
<sequence length="151" mass="17307">MLIENRQSAIVISTSIAVLIGCIVMLVCPPPYIDIFDSPQLMSSPAQEITKVWYELLDLRDAVENMCDDMHIKYLTFLSVMFWLIDEVGELFEEARGTLNKNVSTDCLKSSSTWCSPIRHGSMMMMPSTPLAWRFDSAEFTLKEDYNDFFL</sequence>
<feature type="transmembrane region" description="Helical" evidence="1">
    <location>
        <begin position="9"/>
        <end position="33"/>
    </location>
</feature>
<comment type="caution">
    <text evidence="2">The sequence shown here is derived from an EMBL/GenBank/DDBJ whole genome shotgun (WGS) entry which is preliminary data.</text>
</comment>
<gene>
    <name evidence="2" type="primary">A05g506330.1_BraROA</name>
    <name evidence="2" type="ORF">IGI04_019555</name>
</gene>
<protein>
    <submittedName>
        <fullName evidence="2">Uncharacterized protein</fullName>
    </submittedName>
</protein>
<accession>A0ABQ7MG66</accession>
<name>A0ABQ7MG66_BRACM</name>
<keyword evidence="1" id="KW-0472">Membrane</keyword>
<dbReference type="PROSITE" id="PS51257">
    <property type="entry name" value="PROKAR_LIPOPROTEIN"/>
    <property type="match status" value="1"/>
</dbReference>
<dbReference type="Proteomes" id="UP000823674">
    <property type="component" value="Chromosome A05"/>
</dbReference>